<dbReference type="PIRSF" id="PIRSF002181">
    <property type="entry name" value="Ribosomal_L13"/>
    <property type="match status" value="1"/>
</dbReference>
<evidence type="ECO:0000313" key="5">
    <source>
        <dbReference type="EMBL" id="CAE6765898.1"/>
    </source>
</evidence>
<keyword evidence="2 4" id="KW-0689">Ribosomal protein</keyword>
<reference evidence="5 6" key="1">
    <citation type="submission" date="2021-02" db="EMBL/GenBank/DDBJ databases">
        <authorList>
            <person name="Han P."/>
        </authorList>
    </citation>
    <scope>NUCLEOTIDE SEQUENCE [LARGE SCALE GENOMIC DNA]</scope>
    <source>
        <strain evidence="5">Candidatus Nitrospira sp. ZN2</strain>
    </source>
</reference>
<name>A0ABN7LRM7_9BACT</name>
<comment type="caution">
    <text evidence="5">The sequence shown here is derived from an EMBL/GenBank/DDBJ whole genome shotgun (WGS) entry which is preliminary data.</text>
</comment>
<evidence type="ECO:0000256" key="3">
    <source>
        <dbReference type="ARBA" id="ARBA00023274"/>
    </source>
</evidence>
<dbReference type="InterPro" id="IPR005823">
    <property type="entry name" value="Ribosomal_uL13_bac-type"/>
</dbReference>
<comment type="similarity">
    <text evidence="1 4">Belongs to the universal ribosomal protein uL13 family.</text>
</comment>
<evidence type="ECO:0000256" key="4">
    <source>
        <dbReference type="HAMAP-Rule" id="MF_01366"/>
    </source>
</evidence>
<comment type="function">
    <text evidence="4">This protein is one of the early assembly proteins of the 50S ribosomal subunit, although it is not seen to bind rRNA by itself. It is important during the early stages of 50S assembly.</text>
</comment>
<evidence type="ECO:0000256" key="2">
    <source>
        <dbReference type="ARBA" id="ARBA00022980"/>
    </source>
</evidence>
<dbReference type="InterPro" id="IPR036899">
    <property type="entry name" value="Ribosomal_uL13_sf"/>
</dbReference>
<protein>
    <recommendedName>
        <fullName evidence="4">Large ribosomal subunit protein uL13</fullName>
    </recommendedName>
</protein>
<dbReference type="Gene3D" id="3.90.1180.10">
    <property type="entry name" value="Ribosomal protein L13"/>
    <property type="match status" value="1"/>
</dbReference>
<dbReference type="InterPro" id="IPR005822">
    <property type="entry name" value="Ribosomal_uL13"/>
</dbReference>
<dbReference type="CDD" id="cd00392">
    <property type="entry name" value="Ribosomal_L13"/>
    <property type="match status" value="1"/>
</dbReference>
<comment type="subunit">
    <text evidence="4">Part of the 50S ribosomal subunit.</text>
</comment>
<sequence length="146" mass="16177">METMTKTYLEKPANVQRKWYLVDAEGKTLGRLAAKVATLLRGKHKPTFTPHVDTGDHVVIVNAEKVVLTGNKMESKTYSTHSGFPGGLKTLTAEHIHRKDPTKLLTKAIEGMLPKNPLGNHMAKKLRVYAGATHPHQAQKLESFSL</sequence>
<dbReference type="Pfam" id="PF00572">
    <property type="entry name" value="Ribosomal_L13"/>
    <property type="match status" value="1"/>
</dbReference>
<dbReference type="PANTHER" id="PTHR11545:SF2">
    <property type="entry name" value="LARGE RIBOSOMAL SUBUNIT PROTEIN UL13M"/>
    <property type="match status" value="1"/>
</dbReference>
<dbReference type="SUPFAM" id="SSF52161">
    <property type="entry name" value="Ribosomal protein L13"/>
    <property type="match status" value="1"/>
</dbReference>
<organism evidence="5 6">
    <name type="scientific">Nitrospira defluvii</name>
    <dbReference type="NCBI Taxonomy" id="330214"/>
    <lineage>
        <taxon>Bacteria</taxon>
        <taxon>Pseudomonadati</taxon>
        <taxon>Nitrospirota</taxon>
        <taxon>Nitrospiria</taxon>
        <taxon>Nitrospirales</taxon>
        <taxon>Nitrospiraceae</taxon>
        <taxon>Nitrospira</taxon>
    </lineage>
</organism>
<keyword evidence="3 4" id="KW-0687">Ribonucleoprotein</keyword>
<dbReference type="PANTHER" id="PTHR11545">
    <property type="entry name" value="RIBOSOMAL PROTEIN L13"/>
    <property type="match status" value="1"/>
</dbReference>
<gene>
    <name evidence="4 5" type="primary">rplM</name>
    <name evidence="5" type="ORF">NSPZN2_40040</name>
</gene>
<keyword evidence="6" id="KW-1185">Reference proteome</keyword>
<dbReference type="Proteomes" id="UP000675880">
    <property type="component" value="Unassembled WGS sequence"/>
</dbReference>
<dbReference type="HAMAP" id="MF_01366">
    <property type="entry name" value="Ribosomal_uL13"/>
    <property type="match status" value="1"/>
</dbReference>
<dbReference type="EMBL" id="CAJNBJ010000017">
    <property type="protein sequence ID" value="CAE6765898.1"/>
    <property type="molecule type" value="Genomic_DNA"/>
</dbReference>
<accession>A0ABN7LRM7</accession>
<evidence type="ECO:0000256" key="1">
    <source>
        <dbReference type="ARBA" id="ARBA00006227"/>
    </source>
</evidence>
<dbReference type="NCBIfam" id="TIGR01066">
    <property type="entry name" value="rplM_bact"/>
    <property type="match status" value="1"/>
</dbReference>
<evidence type="ECO:0000313" key="6">
    <source>
        <dbReference type="Proteomes" id="UP000675880"/>
    </source>
</evidence>
<proteinExistence type="inferred from homology"/>